<reference evidence="3" key="1">
    <citation type="journal article" date="2013" name="Nature">
        <title>Pan genome of the phytoplankton Emiliania underpins its global distribution.</title>
        <authorList>
            <person name="Read B.A."/>
            <person name="Kegel J."/>
            <person name="Klute M.J."/>
            <person name="Kuo A."/>
            <person name="Lefebvre S.C."/>
            <person name="Maumus F."/>
            <person name="Mayer C."/>
            <person name="Miller J."/>
            <person name="Monier A."/>
            <person name="Salamov A."/>
            <person name="Young J."/>
            <person name="Aguilar M."/>
            <person name="Claverie J.M."/>
            <person name="Frickenhaus S."/>
            <person name="Gonzalez K."/>
            <person name="Herman E.K."/>
            <person name="Lin Y.C."/>
            <person name="Napier J."/>
            <person name="Ogata H."/>
            <person name="Sarno A.F."/>
            <person name="Shmutz J."/>
            <person name="Schroeder D."/>
            <person name="de Vargas C."/>
            <person name="Verret F."/>
            <person name="von Dassow P."/>
            <person name="Valentin K."/>
            <person name="Van de Peer Y."/>
            <person name="Wheeler G."/>
            <person name="Dacks J.B."/>
            <person name="Delwiche C.F."/>
            <person name="Dyhrman S.T."/>
            <person name="Glockner G."/>
            <person name="John U."/>
            <person name="Richards T."/>
            <person name="Worden A.Z."/>
            <person name="Zhang X."/>
            <person name="Grigoriev I.V."/>
            <person name="Allen A.E."/>
            <person name="Bidle K."/>
            <person name="Borodovsky M."/>
            <person name="Bowler C."/>
            <person name="Brownlee C."/>
            <person name="Cock J.M."/>
            <person name="Elias M."/>
            <person name="Gladyshev V.N."/>
            <person name="Groth M."/>
            <person name="Guda C."/>
            <person name="Hadaegh A."/>
            <person name="Iglesias-Rodriguez M.D."/>
            <person name="Jenkins J."/>
            <person name="Jones B.M."/>
            <person name="Lawson T."/>
            <person name="Leese F."/>
            <person name="Lindquist E."/>
            <person name="Lobanov A."/>
            <person name="Lomsadze A."/>
            <person name="Malik S.B."/>
            <person name="Marsh M.E."/>
            <person name="Mackinder L."/>
            <person name="Mock T."/>
            <person name="Mueller-Roeber B."/>
            <person name="Pagarete A."/>
            <person name="Parker M."/>
            <person name="Probert I."/>
            <person name="Quesneville H."/>
            <person name="Raines C."/>
            <person name="Rensing S.A."/>
            <person name="Riano-Pachon D.M."/>
            <person name="Richier S."/>
            <person name="Rokitta S."/>
            <person name="Shiraiwa Y."/>
            <person name="Soanes D.M."/>
            <person name="van der Giezen M."/>
            <person name="Wahlund T.M."/>
            <person name="Williams B."/>
            <person name="Wilson W."/>
            <person name="Wolfe G."/>
            <person name="Wurch L.L."/>
        </authorList>
    </citation>
    <scope>NUCLEOTIDE SEQUENCE</scope>
</reference>
<protein>
    <submittedName>
        <fullName evidence="2">Uncharacterized protein</fullName>
    </submittedName>
</protein>
<reference evidence="2" key="2">
    <citation type="submission" date="2024-10" db="UniProtKB">
        <authorList>
            <consortium name="EnsemblProtists"/>
        </authorList>
    </citation>
    <scope>IDENTIFICATION</scope>
</reference>
<feature type="chain" id="PRO_5044280408" evidence="1">
    <location>
        <begin position="17"/>
        <end position="218"/>
    </location>
</feature>
<keyword evidence="1" id="KW-0732">Signal</keyword>
<proteinExistence type="predicted"/>
<evidence type="ECO:0000313" key="2">
    <source>
        <dbReference type="EnsemblProtists" id="EOD34900"/>
    </source>
</evidence>
<dbReference type="HOGENOM" id="CLU_1268955_0_0_1"/>
<dbReference type="PaxDb" id="2903-EOD34900"/>
<dbReference type="EnsemblProtists" id="EOD34900">
    <property type="protein sequence ID" value="EOD34900"/>
    <property type="gene ID" value="EMIHUDRAFT_228208"/>
</dbReference>
<keyword evidence="3" id="KW-1185">Reference proteome</keyword>
<organism evidence="2 3">
    <name type="scientific">Emiliania huxleyi (strain CCMP1516)</name>
    <dbReference type="NCBI Taxonomy" id="280463"/>
    <lineage>
        <taxon>Eukaryota</taxon>
        <taxon>Haptista</taxon>
        <taxon>Haptophyta</taxon>
        <taxon>Prymnesiophyceae</taxon>
        <taxon>Isochrysidales</taxon>
        <taxon>Noelaerhabdaceae</taxon>
        <taxon>Emiliania</taxon>
    </lineage>
</organism>
<evidence type="ECO:0000313" key="3">
    <source>
        <dbReference type="Proteomes" id="UP000013827"/>
    </source>
</evidence>
<feature type="signal peptide" evidence="1">
    <location>
        <begin position="1"/>
        <end position="16"/>
    </location>
</feature>
<sequence>MLRVSLVAFAVAATIGAPVQSAGTSSDVRKILSKNSTKIDTAHDNIKDPDALQRGRALVNGCSCVTQGTCNTFVCPSGYLHRENAAQLFCDDVACINTNYNTCCVSAALCNTMACPSGYRLRENAAQLFCDDVACIDTDYNTCCVFDGPPPTLACPSGSRLRENAAQLFDYNTFCAFEGTCASYSCPTGLELKPNADDLWCASSMCTDMDVDECCQYS</sequence>
<dbReference type="AlphaFoldDB" id="A0A0D3KGL5"/>
<dbReference type="KEGG" id="ehx:EMIHUDRAFT_228208"/>
<dbReference type="GeneID" id="17280171"/>
<dbReference type="Proteomes" id="UP000013827">
    <property type="component" value="Unassembled WGS sequence"/>
</dbReference>
<name>A0A0D3KGL5_EMIH1</name>
<dbReference type="RefSeq" id="XP_005787329.1">
    <property type="nucleotide sequence ID" value="XM_005787272.1"/>
</dbReference>
<accession>A0A0D3KGL5</accession>
<evidence type="ECO:0000256" key="1">
    <source>
        <dbReference type="SAM" id="SignalP"/>
    </source>
</evidence>